<evidence type="ECO:0000256" key="2">
    <source>
        <dbReference type="PROSITE-ProRule" id="PRU00302"/>
    </source>
</evidence>
<dbReference type="SUPFAM" id="SSF57535">
    <property type="entry name" value="Complement control module/SCR domain"/>
    <property type="match status" value="1"/>
</dbReference>
<accession>A0A1V9XYN5</accession>
<dbReference type="EMBL" id="MNPL01002065">
    <property type="protein sequence ID" value="OQR78579.1"/>
    <property type="molecule type" value="Genomic_DNA"/>
</dbReference>
<keyword evidence="3" id="KW-0732">Signal</keyword>
<dbReference type="STRING" id="418985.A0A1V9XYN5"/>
<comment type="caution">
    <text evidence="5">The sequence shown here is derived from an EMBL/GenBank/DDBJ whole genome shotgun (WGS) entry which is preliminary data.</text>
</comment>
<organism evidence="5 6">
    <name type="scientific">Tropilaelaps mercedesae</name>
    <dbReference type="NCBI Taxonomy" id="418985"/>
    <lineage>
        <taxon>Eukaryota</taxon>
        <taxon>Metazoa</taxon>
        <taxon>Ecdysozoa</taxon>
        <taxon>Arthropoda</taxon>
        <taxon>Chelicerata</taxon>
        <taxon>Arachnida</taxon>
        <taxon>Acari</taxon>
        <taxon>Parasitiformes</taxon>
        <taxon>Mesostigmata</taxon>
        <taxon>Gamasina</taxon>
        <taxon>Dermanyssoidea</taxon>
        <taxon>Laelapidae</taxon>
        <taxon>Tropilaelaps</taxon>
    </lineage>
</organism>
<feature type="disulfide bond" evidence="2">
    <location>
        <begin position="64"/>
        <end position="91"/>
    </location>
</feature>
<dbReference type="CDD" id="cd00033">
    <property type="entry name" value="CCP"/>
    <property type="match status" value="1"/>
</dbReference>
<keyword evidence="2" id="KW-0768">Sushi</keyword>
<reference evidence="5 6" key="1">
    <citation type="journal article" date="2017" name="Gigascience">
        <title>Draft genome of the honey bee ectoparasitic mite, Tropilaelaps mercedesae, is shaped by the parasitic life history.</title>
        <authorList>
            <person name="Dong X."/>
            <person name="Armstrong S.D."/>
            <person name="Xia D."/>
            <person name="Makepeace B.L."/>
            <person name="Darby A.C."/>
            <person name="Kadowaki T."/>
        </authorList>
    </citation>
    <scope>NUCLEOTIDE SEQUENCE [LARGE SCALE GENOMIC DNA]</scope>
    <source>
        <strain evidence="5">Wuxi-XJTLU</strain>
    </source>
</reference>
<dbReference type="InterPro" id="IPR035976">
    <property type="entry name" value="Sushi/SCR/CCP_sf"/>
</dbReference>
<dbReference type="SMART" id="SM00032">
    <property type="entry name" value="CCP"/>
    <property type="match status" value="1"/>
</dbReference>
<keyword evidence="6" id="KW-1185">Reference proteome</keyword>
<feature type="domain" description="Sushi" evidence="4">
    <location>
        <begin position="34"/>
        <end position="93"/>
    </location>
</feature>
<name>A0A1V9XYN5_9ACAR</name>
<dbReference type="PANTHER" id="PTHR45713">
    <property type="entry name" value="FTP DOMAIN-CONTAINING PROTEIN"/>
    <property type="match status" value="1"/>
</dbReference>
<keyword evidence="1 2" id="KW-1015">Disulfide bond</keyword>
<dbReference type="Gene3D" id="2.60.120.260">
    <property type="entry name" value="Galactose-binding domain-like"/>
    <property type="match status" value="1"/>
</dbReference>
<feature type="signal peptide" evidence="3">
    <location>
        <begin position="1"/>
        <end position="35"/>
    </location>
</feature>
<dbReference type="SUPFAM" id="SSF49785">
    <property type="entry name" value="Galactose-binding domain-like"/>
    <property type="match status" value="1"/>
</dbReference>
<comment type="caution">
    <text evidence="2">Lacks conserved residue(s) required for the propagation of feature annotation.</text>
</comment>
<dbReference type="OrthoDB" id="6127264at2759"/>
<proteinExistence type="predicted"/>
<dbReference type="PANTHER" id="PTHR45713:SF15">
    <property type="entry name" value="F5_8 TYPE C DOMAIN-CONTAINING PROTEIN"/>
    <property type="match status" value="1"/>
</dbReference>
<evidence type="ECO:0000313" key="6">
    <source>
        <dbReference type="Proteomes" id="UP000192247"/>
    </source>
</evidence>
<dbReference type="InParanoid" id="A0A1V9XYN5"/>
<dbReference type="PROSITE" id="PS50923">
    <property type="entry name" value="SUSHI"/>
    <property type="match status" value="1"/>
</dbReference>
<sequence length="280" mass="31065">MLQKEAFQRQHHRSAMQRITRLVVAILATACGAEACGFPGSPAHAKLETSDDHFGEGTIVTFECDPGYRMLGRSLLRCVNSEWDSPGLPYCAREVAFRKPSGMSSRKATSGLAVDNDRTTCAETAFGKAHQWWVDLLEEYVVVNVVALHFGMEIKNATVSISLNDHRTNSSSLCFRWQGADLNRDETRYFSCGADGNMTHKQDSIVDRADQIPAAKRNSGKEGETDLDRTGSSRGRYLFVSIESVYEFALRLCEVNVFSQELLSPEDMCGEADGKIEGFE</sequence>
<dbReference type="Proteomes" id="UP000192247">
    <property type="component" value="Unassembled WGS sequence"/>
</dbReference>
<evidence type="ECO:0000259" key="4">
    <source>
        <dbReference type="PROSITE" id="PS50923"/>
    </source>
</evidence>
<dbReference type="InterPro" id="IPR000436">
    <property type="entry name" value="Sushi_SCR_CCP_dom"/>
</dbReference>
<protein>
    <recommendedName>
        <fullName evidence="4">Sushi domain-containing protein</fullName>
    </recommendedName>
</protein>
<feature type="non-terminal residue" evidence="5">
    <location>
        <position position="280"/>
    </location>
</feature>
<evidence type="ECO:0000256" key="1">
    <source>
        <dbReference type="ARBA" id="ARBA00023157"/>
    </source>
</evidence>
<dbReference type="InterPro" id="IPR008979">
    <property type="entry name" value="Galactose-bd-like_sf"/>
</dbReference>
<evidence type="ECO:0000313" key="5">
    <source>
        <dbReference type="EMBL" id="OQR78579.1"/>
    </source>
</evidence>
<dbReference type="AlphaFoldDB" id="A0A1V9XYN5"/>
<gene>
    <name evidence="5" type="ORF">BIW11_06314</name>
</gene>
<dbReference type="Gene3D" id="2.10.70.10">
    <property type="entry name" value="Complement Module, domain 1"/>
    <property type="match status" value="1"/>
</dbReference>
<dbReference type="InterPro" id="IPR051941">
    <property type="entry name" value="BG_Antigen-Binding_Lectin"/>
</dbReference>
<dbReference type="Pfam" id="PF00084">
    <property type="entry name" value="Sushi"/>
    <property type="match status" value="1"/>
</dbReference>
<feature type="chain" id="PRO_5013116912" description="Sushi domain-containing protein" evidence="3">
    <location>
        <begin position="36"/>
        <end position="280"/>
    </location>
</feature>
<evidence type="ECO:0000256" key="3">
    <source>
        <dbReference type="SAM" id="SignalP"/>
    </source>
</evidence>